<dbReference type="EMBL" id="JAOWRF010000191">
    <property type="protein sequence ID" value="MCV3214359.1"/>
    <property type="molecule type" value="Genomic_DNA"/>
</dbReference>
<comment type="caution">
    <text evidence="1">The sequence shown here is derived from an EMBL/GenBank/DDBJ whole genome shotgun (WGS) entry which is preliminary data.</text>
</comment>
<organism evidence="1 2">
    <name type="scientific">Plectonema radiosum NIES-515</name>
    <dbReference type="NCBI Taxonomy" id="2986073"/>
    <lineage>
        <taxon>Bacteria</taxon>
        <taxon>Bacillati</taxon>
        <taxon>Cyanobacteriota</taxon>
        <taxon>Cyanophyceae</taxon>
        <taxon>Oscillatoriophycideae</taxon>
        <taxon>Oscillatoriales</taxon>
        <taxon>Microcoleaceae</taxon>
        <taxon>Plectonema</taxon>
    </lineage>
</organism>
<dbReference type="InterPro" id="IPR009241">
    <property type="entry name" value="HigB-like"/>
</dbReference>
<reference evidence="1 2" key="1">
    <citation type="submission" date="2022-10" db="EMBL/GenBank/DDBJ databases">
        <title>Identification of biosynthetic pathway for the production of the potent trypsin inhibitor radiosumin.</title>
        <authorList>
            <person name="Fewer D.P."/>
            <person name="Delbaje E."/>
            <person name="Ouyang X."/>
            <person name="Agostino P.D."/>
            <person name="Wahlsten M."/>
            <person name="Jokela J."/>
            <person name="Permi P."/>
            <person name="Haapaniemi E."/>
            <person name="Koistinen H."/>
        </authorList>
    </citation>
    <scope>NUCLEOTIDE SEQUENCE [LARGE SCALE GENOMIC DNA]</scope>
    <source>
        <strain evidence="1 2">NIES-515</strain>
    </source>
</reference>
<name>A0ABT3B0H7_9CYAN</name>
<gene>
    <name evidence="1" type="ORF">OGM63_12700</name>
</gene>
<accession>A0ABT3B0H7</accession>
<proteinExistence type="predicted"/>
<evidence type="ECO:0000313" key="2">
    <source>
        <dbReference type="Proteomes" id="UP001526143"/>
    </source>
</evidence>
<keyword evidence="2" id="KW-1185">Reference proteome</keyword>
<sequence length="113" mass="13077">MTEKRIPAKFYQNENGKEPVRDWLKNLDREERRLIGADIKTVEFGFPIGMPICRPMGDGLFEVRTNLPQGIARVLFCIHEGEMILLHGFIKKSQKTPKQELNLAKERKLEVKG</sequence>
<protein>
    <submittedName>
        <fullName evidence="1">Type II toxin-antitoxin system RelE/ParE family toxin</fullName>
    </submittedName>
</protein>
<dbReference type="Proteomes" id="UP001526143">
    <property type="component" value="Unassembled WGS sequence"/>
</dbReference>
<evidence type="ECO:0000313" key="1">
    <source>
        <dbReference type="EMBL" id="MCV3214359.1"/>
    </source>
</evidence>
<dbReference type="Pfam" id="PF05973">
    <property type="entry name" value="Gp49"/>
    <property type="match status" value="1"/>
</dbReference>
<dbReference type="RefSeq" id="WP_263745933.1">
    <property type="nucleotide sequence ID" value="NZ_JAOWRF010000191.1"/>
</dbReference>